<dbReference type="Pfam" id="PF11929">
    <property type="entry name" value="DUF3447"/>
    <property type="match status" value="1"/>
</dbReference>
<evidence type="ECO:0000259" key="1">
    <source>
        <dbReference type="Pfam" id="PF11929"/>
    </source>
</evidence>
<dbReference type="Proteomes" id="UP000001542">
    <property type="component" value="Unassembled WGS sequence"/>
</dbReference>
<dbReference type="InterPro" id="IPR002110">
    <property type="entry name" value="Ankyrin_rpt"/>
</dbReference>
<dbReference type="Gene3D" id="1.25.40.20">
    <property type="entry name" value="Ankyrin repeat-containing domain"/>
    <property type="match status" value="2"/>
</dbReference>
<dbReference type="SMR" id="A2ECY4"/>
<keyword evidence="3" id="KW-1185">Reference proteome</keyword>
<dbReference type="VEuPathDB" id="TrichDB:TVAGG3_0757810"/>
<dbReference type="SUPFAM" id="SSF48403">
    <property type="entry name" value="Ankyrin repeat"/>
    <property type="match status" value="1"/>
</dbReference>
<evidence type="ECO:0000313" key="2">
    <source>
        <dbReference type="EMBL" id="EAY09529.1"/>
    </source>
</evidence>
<reference evidence="2" key="2">
    <citation type="journal article" date="2007" name="Science">
        <title>Draft genome sequence of the sexually transmitted pathogen Trichomonas vaginalis.</title>
        <authorList>
            <person name="Carlton J.M."/>
            <person name="Hirt R.P."/>
            <person name="Silva J.C."/>
            <person name="Delcher A.L."/>
            <person name="Schatz M."/>
            <person name="Zhao Q."/>
            <person name="Wortman J.R."/>
            <person name="Bidwell S.L."/>
            <person name="Alsmark U.C.M."/>
            <person name="Besteiro S."/>
            <person name="Sicheritz-Ponten T."/>
            <person name="Noel C.J."/>
            <person name="Dacks J.B."/>
            <person name="Foster P.G."/>
            <person name="Simillion C."/>
            <person name="Van de Peer Y."/>
            <person name="Miranda-Saavedra D."/>
            <person name="Barton G.J."/>
            <person name="Westrop G.D."/>
            <person name="Mueller S."/>
            <person name="Dessi D."/>
            <person name="Fiori P.L."/>
            <person name="Ren Q."/>
            <person name="Paulsen I."/>
            <person name="Zhang H."/>
            <person name="Bastida-Corcuera F.D."/>
            <person name="Simoes-Barbosa A."/>
            <person name="Brown M.T."/>
            <person name="Hayes R.D."/>
            <person name="Mukherjee M."/>
            <person name="Okumura C.Y."/>
            <person name="Schneider R."/>
            <person name="Smith A.J."/>
            <person name="Vanacova S."/>
            <person name="Villalvazo M."/>
            <person name="Haas B.J."/>
            <person name="Pertea M."/>
            <person name="Feldblyum T.V."/>
            <person name="Utterback T.R."/>
            <person name="Shu C.L."/>
            <person name="Osoegawa K."/>
            <person name="de Jong P.J."/>
            <person name="Hrdy I."/>
            <person name="Horvathova L."/>
            <person name="Zubacova Z."/>
            <person name="Dolezal P."/>
            <person name="Malik S.B."/>
            <person name="Logsdon J.M. Jr."/>
            <person name="Henze K."/>
            <person name="Gupta A."/>
            <person name="Wang C.C."/>
            <person name="Dunne R.L."/>
            <person name="Upcroft J.A."/>
            <person name="Upcroft P."/>
            <person name="White O."/>
            <person name="Salzberg S.L."/>
            <person name="Tang P."/>
            <person name="Chiu C.-H."/>
            <person name="Lee Y.-S."/>
            <person name="Embley T.M."/>
            <person name="Coombs G.H."/>
            <person name="Mottram J.C."/>
            <person name="Tachezy J."/>
            <person name="Fraser-Liggett C.M."/>
            <person name="Johnson P.J."/>
        </authorList>
    </citation>
    <scope>NUCLEOTIDE SEQUENCE [LARGE SCALE GENOMIC DNA]</scope>
    <source>
        <strain evidence="2">G3</strain>
    </source>
</reference>
<dbReference type="InterPro" id="IPR036770">
    <property type="entry name" value="Ankyrin_rpt-contain_sf"/>
</dbReference>
<dbReference type="SMART" id="SM00248">
    <property type="entry name" value="ANK"/>
    <property type="match status" value="4"/>
</dbReference>
<sequence length="528" mass="62184">MSESGYFDCYFYYKMFLYPKDTIMYHTVMDDLNSFQQEEVKHNGAPFSKYVEFAENEESLLDLAAKFGSVNIFKYLVMSHPEIPMSSQTFNSAVQGGNLEIIRYTMQYTKTSSVSLNKAVKFNNIELVDWMINEYQTLPSIYVTMINVTRFFFPLLDRMKYSPIREQQFAIEAALTNGHEELALYILKKFGNGKMDFKSIINLMIDRDYDEFIKFFLELPYITKKKDIRSIIDNFIIANHPISKEYLSYQIFKQNIDVLAKYSMKNLNVFKFLYDNGFDLENFYFEKYGNNFYDQFHINSQELRDARPELADAFKIVLEKCTDEAKILNQYLVKVLKSGNTYLLESLKNLKKFKKVLNDFDRDGFLLKFNSTLSTEFIGKMFEMMSGNHYDPHKSLIHMVCRRALRFDHIDTIYSFYSEKNCLDFRSNTPFYLLVSCRKYDLALQILEKYFAEIDLNVKNSKGMTPLLLAVINYRNGNRRLYDLIYLMVKYGAEPEIQSAHGVTAISVIKNTNRKSDLHKLFPGYFDN</sequence>
<dbReference type="RefSeq" id="XP_001321752.1">
    <property type="nucleotide sequence ID" value="XM_001321717.1"/>
</dbReference>
<dbReference type="InParanoid" id="A2ECY4"/>
<gene>
    <name evidence="2" type="ORF">TVAG_102790</name>
</gene>
<dbReference type="EMBL" id="DS113356">
    <property type="protein sequence ID" value="EAY09529.1"/>
    <property type="molecule type" value="Genomic_DNA"/>
</dbReference>
<name>A2ECY4_TRIV3</name>
<dbReference type="AlphaFoldDB" id="A2ECY4"/>
<evidence type="ECO:0000313" key="3">
    <source>
        <dbReference type="Proteomes" id="UP000001542"/>
    </source>
</evidence>
<dbReference type="VEuPathDB" id="TrichDB:TVAG_102790"/>
<dbReference type="PANTHER" id="PTHR24159">
    <property type="match status" value="1"/>
</dbReference>
<feature type="domain" description="DUF3447" evidence="1">
    <location>
        <begin position="86"/>
        <end position="152"/>
    </location>
</feature>
<protein>
    <recommendedName>
        <fullName evidence="1">DUF3447 domain-containing protein</fullName>
    </recommendedName>
</protein>
<reference evidence="2" key="1">
    <citation type="submission" date="2006-10" db="EMBL/GenBank/DDBJ databases">
        <authorList>
            <person name="Amadeo P."/>
            <person name="Zhao Q."/>
            <person name="Wortman J."/>
            <person name="Fraser-Liggett C."/>
            <person name="Carlton J."/>
        </authorList>
    </citation>
    <scope>NUCLEOTIDE SEQUENCE</scope>
    <source>
        <strain evidence="2">G3</strain>
    </source>
</reference>
<organism evidence="2 3">
    <name type="scientific">Trichomonas vaginalis (strain ATCC PRA-98 / G3)</name>
    <dbReference type="NCBI Taxonomy" id="412133"/>
    <lineage>
        <taxon>Eukaryota</taxon>
        <taxon>Metamonada</taxon>
        <taxon>Parabasalia</taxon>
        <taxon>Trichomonadida</taxon>
        <taxon>Trichomonadidae</taxon>
        <taxon>Trichomonas</taxon>
    </lineage>
</organism>
<dbReference type="InterPro" id="IPR020683">
    <property type="entry name" value="DUF3447"/>
</dbReference>
<accession>A2ECY4</accession>
<proteinExistence type="predicted"/>
<dbReference type="OrthoDB" id="1577640at2759"/>
<dbReference type="PANTHER" id="PTHR24159:SF5">
    <property type="entry name" value="ANK_REP_REGION DOMAIN-CONTAINING PROTEIN"/>
    <property type="match status" value="1"/>
</dbReference>
<dbReference type="KEGG" id="tva:4767452"/>